<gene>
    <name evidence="5" type="ORF">OCH239_15105</name>
</gene>
<name>X7EA55_9RHOB</name>
<dbReference type="PROSITE" id="PS50949">
    <property type="entry name" value="HTH_GNTR"/>
    <property type="match status" value="1"/>
</dbReference>
<sequence>MMHIRSTSCSYSTAYLGLRDQIIRGDYKPGSRLGISVLANEFRMSPTPVREALSRLAQEDIIETRQQRGFFIKEFNPDEIAELYALIHLNVAFLMRRTASNGALPTVADEITDIFAAETATAASRHVFRFRDRLADYAGSPNAAQTLHNLFLRTHFIRVVEFSSRQRHAKMKSIAVSIARAARRDDRQTCFRALDRLFLQRAEWFSTVTNQAFNLAAQIGKDGSVERELKVAE</sequence>
<evidence type="ECO:0000256" key="3">
    <source>
        <dbReference type="ARBA" id="ARBA00023163"/>
    </source>
</evidence>
<dbReference type="SUPFAM" id="SSF46785">
    <property type="entry name" value="Winged helix' DNA-binding domain"/>
    <property type="match status" value="1"/>
</dbReference>
<dbReference type="GO" id="GO:0003677">
    <property type="term" value="F:DNA binding"/>
    <property type="evidence" value="ECO:0007669"/>
    <property type="project" value="UniProtKB-KW"/>
</dbReference>
<keyword evidence="3" id="KW-0804">Transcription</keyword>
<evidence type="ECO:0000313" key="5">
    <source>
        <dbReference type="EMBL" id="ETX12944.1"/>
    </source>
</evidence>
<dbReference type="STRING" id="1449350.OCH239_15105"/>
<dbReference type="PANTHER" id="PTHR43537:SF45">
    <property type="entry name" value="GNTR FAMILY REGULATORY PROTEIN"/>
    <property type="match status" value="1"/>
</dbReference>
<dbReference type="InterPro" id="IPR036390">
    <property type="entry name" value="WH_DNA-bd_sf"/>
</dbReference>
<accession>X7EA55</accession>
<dbReference type="CDD" id="cd07377">
    <property type="entry name" value="WHTH_GntR"/>
    <property type="match status" value="1"/>
</dbReference>
<dbReference type="SMART" id="SM00345">
    <property type="entry name" value="HTH_GNTR"/>
    <property type="match status" value="1"/>
</dbReference>
<dbReference type="RefSeq" id="WP_051489615.1">
    <property type="nucleotide sequence ID" value="NZ_JALZ01000043.1"/>
</dbReference>
<dbReference type="Proteomes" id="UP000022447">
    <property type="component" value="Unassembled WGS sequence"/>
</dbReference>
<keyword evidence="1" id="KW-0805">Transcription regulation</keyword>
<dbReference type="Pfam" id="PF00392">
    <property type="entry name" value="GntR"/>
    <property type="match status" value="1"/>
</dbReference>
<proteinExistence type="predicted"/>
<comment type="caution">
    <text evidence="5">The sequence shown here is derived from an EMBL/GenBank/DDBJ whole genome shotgun (WGS) entry which is preliminary data.</text>
</comment>
<dbReference type="InterPro" id="IPR000524">
    <property type="entry name" value="Tscrpt_reg_HTH_GntR"/>
</dbReference>
<protein>
    <recommendedName>
        <fullName evidence="4">HTH gntR-type domain-containing protein</fullName>
    </recommendedName>
</protein>
<dbReference type="PANTHER" id="PTHR43537">
    <property type="entry name" value="TRANSCRIPTIONAL REGULATOR, GNTR FAMILY"/>
    <property type="match status" value="1"/>
</dbReference>
<organism evidence="5 6">
    <name type="scientific">Roseivivax halodurans JCM 10272</name>
    <dbReference type="NCBI Taxonomy" id="1449350"/>
    <lineage>
        <taxon>Bacteria</taxon>
        <taxon>Pseudomonadati</taxon>
        <taxon>Pseudomonadota</taxon>
        <taxon>Alphaproteobacteria</taxon>
        <taxon>Rhodobacterales</taxon>
        <taxon>Roseobacteraceae</taxon>
        <taxon>Roseivivax</taxon>
    </lineage>
</organism>
<dbReference type="InterPro" id="IPR036388">
    <property type="entry name" value="WH-like_DNA-bd_sf"/>
</dbReference>
<keyword evidence="6" id="KW-1185">Reference proteome</keyword>
<reference evidence="5 6" key="1">
    <citation type="submission" date="2014-01" db="EMBL/GenBank/DDBJ databases">
        <title>Roseivivax halodurans JCM 10272 Genome Sequencing.</title>
        <authorList>
            <person name="Lai Q."/>
            <person name="Li G."/>
            <person name="Shao Z."/>
        </authorList>
    </citation>
    <scope>NUCLEOTIDE SEQUENCE [LARGE SCALE GENOMIC DNA]</scope>
    <source>
        <strain evidence="5 6">JCM 10272</strain>
    </source>
</reference>
<dbReference type="eggNOG" id="COG1802">
    <property type="taxonomic scope" value="Bacteria"/>
</dbReference>
<dbReference type="OrthoDB" id="7620579at2"/>
<evidence type="ECO:0000313" key="6">
    <source>
        <dbReference type="Proteomes" id="UP000022447"/>
    </source>
</evidence>
<keyword evidence="2" id="KW-0238">DNA-binding</keyword>
<evidence type="ECO:0000256" key="1">
    <source>
        <dbReference type="ARBA" id="ARBA00023015"/>
    </source>
</evidence>
<dbReference type="AlphaFoldDB" id="X7EA55"/>
<dbReference type="EMBL" id="JALZ01000043">
    <property type="protein sequence ID" value="ETX12944.1"/>
    <property type="molecule type" value="Genomic_DNA"/>
</dbReference>
<evidence type="ECO:0000259" key="4">
    <source>
        <dbReference type="PROSITE" id="PS50949"/>
    </source>
</evidence>
<dbReference type="GO" id="GO:0003700">
    <property type="term" value="F:DNA-binding transcription factor activity"/>
    <property type="evidence" value="ECO:0007669"/>
    <property type="project" value="InterPro"/>
</dbReference>
<feature type="domain" description="HTH gntR-type" evidence="4">
    <location>
        <begin position="8"/>
        <end position="75"/>
    </location>
</feature>
<dbReference type="Gene3D" id="1.10.10.10">
    <property type="entry name" value="Winged helix-like DNA-binding domain superfamily/Winged helix DNA-binding domain"/>
    <property type="match status" value="1"/>
</dbReference>
<evidence type="ECO:0000256" key="2">
    <source>
        <dbReference type="ARBA" id="ARBA00023125"/>
    </source>
</evidence>